<evidence type="ECO:0000313" key="3">
    <source>
        <dbReference type="Proteomes" id="UP000829196"/>
    </source>
</evidence>
<feature type="signal peptide" evidence="1">
    <location>
        <begin position="1"/>
        <end position="32"/>
    </location>
</feature>
<reference evidence="2" key="1">
    <citation type="journal article" date="2022" name="Front. Genet.">
        <title>Chromosome-Scale Assembly of the Dendrobium nobile Genome Provides Insights Into the Molecular Mechanism of the Biosynthesis of the Medicinal Active Ingredient of Dendrobium.</title>
        <authorList>
            <person name="Xu Q."/>
            <person name="Niu S.-C."/>
            <person name="Li K.-L."/>
            <person name="Zheng P.-J."/>
            <person name="Zhang X.-J."/>
            <person name="Jia Y."/>
            <person name="Liu Y."/>
            <person name="Niu Y.-X."/>
            <person name="Yu L.-H."/>
            <person name="Chen D.-F."/>
            <person name="Zhang G.-Q."/>
        </authorList>
    </citation>
    <scope>NUCLEOTIDE SEQUENCE</scope>
    <source>
        <tissue evidence="2">Leaf</tissue>
    </source>
</reference>
<gene>
    <name evidence="2" type="ORF">KFK09_028725</name>
</gene>
<comment type="caution">
    <text evidence="2">The sequence shown here is derived from an EMBL/GenBank/DDBJ whole genome shotgun (WGS) entry which is preliminary data.</text>
</comment>
<dbReference type="EMBL" id="JAGYWB010000019">
    <property type="protein sequence ID" value="KAI0488886.1"/>
    <property type="molecule type" value="Genomic_DNA"/>
</dbReference>
<organism evidence="2 3">
    <name type="scientific">Dendrobium nobile</name>
    <name type="common">Orchid</name>
    <dbReference type="NCBI Taxonomy" id="94219"/>
    <lineage>
        <taxon>Eukaryota</taxon>
        <taxon>Viridiplantae</taxon>
        <taxon>Streptophyta</taxon>
        <taxon>Embryophyta</taxon>
        <taxon>Tracheophyta</taxon>
        <taxon>Spermatophyta</taxon>
        <taxon>Magnoliopsida</taxon>
        <taxon>Liliopsida</taxon>
        <taxon>Asparagales</taxon>
        <taxon>Orchidaceae</taxon>
        <taxon>Epidendroideae</taxon>
        <taxon>Malaxideae</taxon>
        <taxon>Dendrobiinae</taxon>
        <taxon>Dendrobium</taxon>
    </lineage>
</organism>
<name>A0A8T3A3G3_DENNO</name>
<feature type="chain" id="PRO_5035866079" evidence="1">
    <location>
        <begin position="33"/>
        <end position="49"/>
    </location>
</feature>
<evidence type="ECO:0000313" key="2">
    <source>
        <dbReference type="EMBL" id="KAI0488886.1"/>
    </source>
</evidence>
<keyword evidence="3" id="KW-1185">Reference proteome</keyword>
<sequence>MCDKPHDLRLPFCRAATFLLLLEVGWPSFVSSLESDDASCFILFCSGHC</sequence>
<accession>A0A8T3A3G3</accession>
<evidence type="ECO:0000256" key="1">
    <source>
        <dbReference type="SAM" id="SignalP"/>
    </source>
</evidence>
<keyword evidence="1" id="KW-0732">Signal</keyword>
<protein>
    <submittedName>
        <fullName evidence="2">Uncharacterized protein</fullName>
    </submittedName>
</protein>
<dbReference type="AlphaFoldDB" id="A0A8T3A3G3"/>
<dbReference type="Proteomes" id="UP000829196">
    <property type="component" value="Unassembled WGS sequence"/>
</dbReference>
<proteinExistence type="predicted"/>